<evidence type="ECO:0000256" key="2">
    <source>
        <dbReference type="ARBA" id="ARBA00022814"/>
    </source>
</evidence>
<dbReference type="HAMAP" id="MF_00948">
    <property type="entry name" value="NusG"/>
    <property type="match status" value="1"/>
</dbReference>
<evidence type="ECO:0000256" key="7">
    <source>
        <dbReference type="RuleBase" id="RU000538"/>
    </source>
</evidence>
<dbReference type="Gene3D" id="2.30.30.30">
    <property type="match status" value="1"/>
</dbReference>
<dbReference type="InterPro" id="IPR005824">
    <property type="entry name" value="KOW"/>
</dbReference>
<evidence type="ECO:0000256" key="4">
    <source>
        <dbReference type="ARBA" id="ARBA00023163"/>
    </source>
</evidence>
<sequence>MADTSVKKWYVISTVSGHELKVKNYIETEIARLGLSDYLSQVLVPTEKVVSVTKDGKKKTTERVYFAGYVYIEANLTGEVPHVIKSIPSVIGFLSEKKGGEPLPVREAEVNRILGRVDELSVKVDMGVIPFKEGENVKVIDGPFNGFDGVVEKINEEKRKLEVMVKIFGRKTPLELTFTQVEKL</sequence>
<dbReference type="Pfam" id="PF02357">
    <property type="entry name" value="NusG"/>
    <property type="match status" value="1"/>
</dbReference>
<dbReference type="SUPFAM" id="SSF50104">
    <property type="entry name" value="Translation proteins SH3-like domain"/>
    <property type="match status" value="1"/>
</dbReference>
<keyword evidence="3 5" id="KW-0805">Transcription regulation</keyword>
<comment type="similarity">
    <text evidence="5 7">Belongs to the NusG family.</text>
</comment>
<evidence type="ECO:0000259" key="8">
    <source>
        <dbReference type="SMART" id="SM00738"/>
    </source>
</evidence>
<dbReference type="CDD" id="cd06091">
    <property type="entry name" value="KOW_NusG"/>
    <property type="match status" value="1"/>
</dbReference>
<dbReference type="InterPro" id="IPR014722">
    <property type="entry name" value="Rib_uL2_dom2"/>
</dbReference>
<dbReference type="Gene3D" id="3.30.70.940">
    <property type="entry name" value="NusG, N-terminal domain"/>
    <property type="match status" value="1"/>
</dbReference>
<evidence type="ECO:0000313" key="11">
    <source>
        <dbReference type="Proteomes" id="UP000438760"/>
    </source>
</evidence>
<comment type="function">
    <text evidence="5 7">Participates in transcription elongation, termination and antitermination.</text>
</comment>
<dbReference type="PANTHER" id="PTHR30265">
    <property type="entry name" value="RHO-INTERACTING TRANSCRIPTION TERMINATION FACTOR NUSG"/>
    <property type="match status" value="1"/>
</dbReference>
<dbReference type="SMART" id="SM00739">
    <property type="entry name" value="KOW"/>
    <property type="match status" value="1"/>
</dbReference>
<dbReference type="RefSeq" id="WP_155091305.1">
    <property type="nucleotide sequence ID" value="NZ_CP102754.1"/>
</dbReference>
<dbReference type="InterPro" id="IPR001062">
    <property type="entry name" value="Transcrpt_antiterm_NusG"/>
</dbReference>
<name>A0A6I3LGE7_9FLAO</name>
<evidence type="ECO:0000313" key="10">
    <source>
        <dbReference type="EMBL" id="MTG97253.1"/>
    </source>
</evidence>
<evidence type="ECO:0000256" key="1">
    <source>
        <dbReference type="ARBA" id="ARBA00022472"/>
    </source>
</evidence>
<reference evidence="10 11" key="1">
    <citation type="submission" date="2019-11" db="EMBL/GenBank/DDBJ databases">
        <title>Genome of Strain BIT-d1.</title>
        <authorList>
            <person name="Yang Y."/>
        </authorList>
    </citation>
    <scope>NUCLEOTIDE SEQUENCE [LARGE SCALE GENOMIC DNA]</scope>
    <source>
        <strain evidence="10 11">BIT-d1</strain>
    </source>
</reference>
<dbReference type="SUPFAM" id="SSF82679">
    <property type="entry name" value="N-utilization substance G protein NusG, N-terminal domain"/>
    <property type="match status" value="1"/>
</dbReference>
<evidence type="ECO:0000256" key="5">
    <source>
        <dbReference type="HAMAP-Rule" id="MF_00948"/>
    </source>
</evidence>
<dbReference type="InterPro" id="IPR006645">
    <property type="entry name" value="NGN-like_dom"/>
</dbReference>
<dbReference type="GO" id="GO:0006353">
    <property type="term" value="P:DNA-templated transcription termination"/>
    <property type="evidence" value="ECO:0007669"/>
    <property type="project" value="UniProtKB-UniRule"/>
</dbReference>
<dbReference type="EMBL" id="WMJX01000005">
    <property type="protein sequence ID" value="MTG97253.1"/>
    <property type="molecule type" value="Genomic_DNA"/>
</dbReference>
<dbReference type="GO" id="GO:0006354">
    <property type="term" value="P:DNA-templated transcription elongation"/>
    <property type="evidence" value="ECO:0007669"/>
    <property type="project" value="UniProtKB-UniRule"/>
</dbReference>
<proteinExistence type="inferred from homology"/>
<dbReference type="PRINTS" id="PR00338">
    <property type="entry name" value="NUSGTNSCPFCT"/>
</dbReference>
<dbReference type="InterPro" id="IPR008991">
    <property type="entry name" value="Translation_prot_SH3-like_sf"/>
</dbReference>
<dbReference type="InterPro" id="IPR036735">
    <property type="entry name" value="NGN_dom_sf"/>
</dbReference>
<keyword evidence="2 5" id="KW-0889">Transcription antitermination</keyword>
<evidence type="ECO:0000256" key="6">
    <source>
        <dbReference type="NCBIfam" id="TIGR00922"/>
    </source>
</evidence>
<keyword evidence="11" id="KW-1185">Reference proteome</keyword>
<dbReference type="GO" id="GO:0031564">
    <property type="term" value="P:transcription antitermination"/>
    <property type="evidence" value="ECO:0007669"/>
    <property type="project" value="UniProtKB-UniRule"/>
</dbReference>
<dbReference type="GO" id="GO:0032784">
    <property type="term" value="P:regulation of DNA-templated transcription elongation"/>
    <property type="evidence" value="ECO:0007669"/>
    <property type="project" value="InterPro"/>
</dbReference>
<dbReference type="OrthoDB" id="9809075at2"/>
<dbReference type="AlphaFoldDB" id="A0A6I3LGE7"/>
<evidence type="ECO:0000256" key="3">
    <source>
        <dbReference type="ARBA" id="ARBA00023015"/>
    </source>
</evidence>
<dbReference type="GO" id="GO:0005829">
    <property type="term" value="C:cytosol"/>
    <property type="evidence" value="ECO:0007669"/>
    <property type="project" value="TreeGrafter"/>
</dbReference>
<dbReference type="Proteomes" id="UP000438760">
    <property type="component" value="Unassembled WGS sequence"/>
</dbReference>
<comment type="caution">
    <text evidence="10">The sequence shown here is derived from an EMBL/GenBank/DDBJ whole genome shotgun (WGS) entry which is preliminary data.</text>
</comment>
<evidence type="ECO:0000259" key="9">
    <source>
        <dbReference type="SMART" id="SM00739"/>
    </source>
</evidence>
<dbReference type="CDD" id="cd09891">
    <property type="entry name" value="NGN_Bact_1"/>
    <property type="match status" value="1"/>
</dbReference>
<dbReference type="InterPro" id="IPR047050">
    <property type="entry name" value="NGN"/>
</dbReference>
<protein>
    <recommendedName>
        <fullName evidence="5 6">Transcription termination/antitermination protein NusG</fullName>
    </recommendedName>
</protein>
<keyword evidence="1 5" id="KW-0806">Transcription termination</keyword>
<accession>A0A6I3LGE7</accession>
<dbReference type="SMART" id="SM00738">
    <property type="entry name" value="NGN"/>
    <property type="match status" value="1"/>
</dbReference>
<feature type="domain" description="KOW" evidence="9">
    <location>
        <begin position="130"/>
        <end position="157"/>
    </location>
</feature>
<feature type="domain" description="NusG-like N-terminal" evidence="8">
    <location>
        <begin position="6"/>
        <end position="117"/>
    </location>
</feature>
<dbReference type="NCBIfam" id="TIGR00922">
    <property type="entry name" value="nusG"/>
    <property type="match status" value="1"/>
</dbReference>
<dbReference type="PANTHER" id="PTHR30265:SF2">
    <property type="entry name" value="TRANSCRIPTION TERMINATION_ANTITERMINATION PROTEIN NUSG"/>
    <property type="match status" value="1"/>
</dbReference>
<dbReference type="FunFam" id="2.30.30.30:FF:000002">
    <property type="entry name" value="Transcription termination/antitermination factor NusG"/>
    <property type="match status" value="1"/>
</dbReference>
<keyword evidence="4 5" id="KW-0804">Transcription</keyword>
<gene>
    <name evidence="5 10" type="primary">nusG</name>
    <name evidence="10" type="ORF">GJV76_03755</name>
</gene>
<dbReference type="Pfam" id="PF00467">
    <property type="entry name" value="KOW"/>
    <property type="match status" value="1"/>
</dbReference>
<dbReference type="InterPro" id="IPR043425">
    <property type="entry name" value="NusG-like"/>
</dbReference>
<organism evidence="10 11">
    <name type="scientific">Myroides albus</name>
    <dbReference type="NCBI Taxonomy" id="2562892"/>
    <lineage>
        <taxon>Bacteria</taxon>
        <taxon>Pseudomonadati</taxon>
        <taxon>Bacteroidota</taxon>
        <taxon>Flavobacteriia</taxon>
        <taxon>Flavobacteriales</taxon>
        <taxon>Flavobacteriaceae</taxon>
        <taxon>Myroides</taxon>
    </lineage>
</organism>